<dbReference type="PANTHER" id="PTHR24252">
    <property type="entry name" value="ACROSIN-RELATED"/>
    <property type="match status" value="1"/>
</dbReference>
<dbReference type="AlphaFoldDB" id="A0ABC9VXR3"/>
<dbReference type="InterPro" id="IPR001190">
    <property type="entry name" value="SRCR"/>
</dbReference>
<evidence type="ECO:0000313" key="13">
    <source>
        <dbReference type="EMBL" id="GAB0177993.1"/>
    </source>
</evidence>
<feature type="domain" description="Peptidase S1" evidence="11">
    <location>
        <begin position="493"/>
        <end position="754"/>
    </location>
</feature>
<dbReference type="InterPro" id="IPR009003">
    <property type="entry name" value="Peptidase_S1_PA"/>
</dbReference>
<evidence type="ECO:0000256" key="8">
    <source>
        <dbReference type="PROSITE-ProRule" id="PRU00196"/>
    </source>
</evidence>
<dbReference type="SMART" id="SM00192">
    <property type="entry name" value="LDLa"/>
    <property type="match status" value="1"/>
</dbReference>
<organism evidence="13 14">
    <name type="scientific">Grus japonensis</name>
    <name type="common">Japanese crane</name>
    <name type="synonym">Red-crowned crane</name>
    <dbReference type="NCBI Taxonomy" id="30415"/>
    <lineage>
        <taxon>Eukaryota</taxon>
        <taxon>Metazoa</taxon>
        <taxon>Chordata</taxon>
        <taxon>Craniata</taxon>
        <taxon>Vertebrata</taxon>
        <taxon>Euteleostomi</taxon>
        <taxon>Archelosauria</taxon>
        <taxon>Archosauria</taxon>
        <taxon>Dinosauria</taxon>
        <taxon>Saurischia</taxon>
        <taxon>Theropoda</taxon>
        <taxon>Coelurosauria</taxon>
        <taxon>Aves</taxon>
        <taxon>Neognathae</taxon>
        <taxon>Neoaves</taxon>
        <taxon>Gruiformes</taxon>
        <taxon>Gruidae</taxon>
        <taxon>Grus</taxon>
    </lineage>
</organism>
<dbReference type="FunFam" id="3.10.250.10:FF:000029">
    <property type="entry name" value="Enteropeptidase"/>
    <property type="match status" value="1"/>
</dbReference>
<evidence type="ECO:0000256" key="2">
    <source>
        <dbReference type="ARBA" id="ARBA00022670"/>
    </source>
</evidence>
<dbReference type="SMART" id="SM00137">
    <property type="entry name" value="MAM"/>
    <property type="match status" value="1"/>
</dbReference>
<dbReference type="PROSITE" id="PS50240">
    <property type="entry name" value="TRYPSIN_DOM"/>
    <property type="match status" value="1"/>
</dbReference>
<dbReference type="SMART" id="SM00042">
    <property type="entry name" value="CUB"/>
    <property type="match status" value="1"/>
</dbReference>
<dbReference type="GO" id="GO:0006508">
    <property type="term" value="P:proteolysis"/>
    <property type="evidence" value="ECO:0007669"/>
    <property type="project" value="UniProtKB-KW"/>
</dbReference>
<gene>
    <name evidence="13" type="ORF">GRJ2_000264600</name>
</gene>
<evidence type="ECO:0000313" key="14">
    <source>
        <dbReference type="Proteomes" id="UP001623348"/>
    </source>
</evidence>
<reference evidence="13 14" key="1">
    <citation type="submission" date="2024-06" db="EMBL/GenBank/DDBJ databases">
        <title>The draft genome of Grus japonensis, version 3.</title>
        <authorList>
            <person name="Nabeshima K."/>
            <person name="Suzuki S."/>
            <person name="Onuma M."/>
        </authorList>
    </citation>
    <scope>NUCLEOTIDE SEQUENCE [LARGE SCALE GENOMIC DNA]</scope>
    <source>
        <strain evidence="13 14">451A</strain>
    </source>
</reference>
<dbReference type="SUPFAM" id="SSF49899">
    <property type="entry name" value="Concanavalin A-like lectins/glucanases"/>
    <property type="match status" value="1"/>
</dbReference>
<dbReference type="Gene3D" id="2.60.120.290">
    <property type="entry name" value="Spermadhesin, CUB domain"/>
    <property type="match status" value="1"/>
</dbReference>
<dbReference type="InterPro" id="IPR001314">
    <property type="entry name" value="Peptidase_S1A"/>
</dbReference>
<evidence type="ECO:0000259" key="12">
    <source>
        <dbReference type="PROSITE" id="PS50287"/>
    </source>
</evidence>
<dbReference type="CDD" id="cd00112">
    <property type="entry name" value="LDLa"/>
    <property type="match status" value="1"/>
</dbReference>
<evidence type="ECO:0000259" key="10">
    <source>
        <dbReference type="PROSITE" id="PS50060"/>
    </source>
</evidence>
<dbReference type="PROSITE" id="PS00420">
    <property type="entry name" value="SRCR_1"/>
    <property type="match status" value="1"/>
</dbReference>
<dbReference type="PROSITE" id="PS50068">
    <property type="entry name" value="LDLRA_2"/>
    <property type="match status" value="1"/>
</dbReference>
<dbReference type="CDD" id="cd00041">
    <property type="entry name" value="CUB"/>
    <property type="match status" value="1"/>
</dbReference>
<dbReference type="FunFam" id="2.60.120.290:FF:000043">
    <property type="entry name" value="Enteropeptidase"/>
    <property type="match status" value="1"/>
</dbReference>
<dbReference type="Gene3D" id="4.10.400.10">
    <property type="entry name" value="Low-density Lipoprotein Receptor"/>
    <property type="match status" value="1"/>
</dbReference>
<dbReference type="PROSITE" id="PS50060">
    <property type="entry name" value="MAM_2"/>
    <property type="match status" value="2"/>
</dbReference>
<sequence>MVAVGPNRALRWVGWSRLEPAVSGTRQPRPLFTEAPAAPDRPWAPAPGATINELVLVCVCVGLIVLSWLSVQELEQAAADGNTHGYTGTFKILSGTSFTPALQNRSSTDFKVLAFDVEELMITVEKVKTELVLGINANKTNLTQTLKVDVNSIQVTAAVCDGKFMLTDSSGFFHSMNYPKPYNANIVCQWIIRVPQGLSIKLNFTSFDTQQYADNLNIFEGIGENKILRASLSGTNPETIYIFSHEATAQFISDYSENYNGFNATYTAFNANELNNYEKVNCTFEDGFCYWIQDLDDDSDWERIQGPTFPFMSGPDFDHTFGNMSVSISNEHGLEKIIFQKEGNYGNNWNYGQVTLNETSDFKVLFDAFKKRGPSDIALDDIGLTKGKCNESIYVEPTVIPDVTTVPSVPRQDPLPDVFSTTNQMTVILLTDKSATKKGFLANFTTGYHLGACAIDEHQCGSGECIPLHNLCDNLPQCEDGSDEAKCVRLLNGSLSTEGLVQARIGKMWHLACADDWNEQISDSVCQLLGLGDANMSSTVLFTGDGPFVNITKAANQSLMFTKRRQLKPSQWKAVLGLYDQSDMAQLSTVVQNIDQIVINPHYMKHTKDSDIALMHLQYKVQYTDYIQPICLPEENQQFLPGINCSIAGWGSIVNEGPTSDILQEAEVPLISNEKCQQQMPEYSITENMICAGYDIGGVDSCQGDSGGPLTFEDGNTWFLVGVTSFGYECALPKRPGVYVRVTMFVDWIKKIIY</sequence>
<dbReference type="CDD" id="cd00190">
    <property type="entry name" value="Tryp_SPc"/>
    <property type="match status" value="1"/>
</dbReference>
<dbReference type="InterPro" id="IPR013320">
    <property type="entry name" value="ConA-like_dom_sf"/>
</dbReference>
<protein>
    <submittedName>
        <fullName evidence="13">Enteropeptidase</fullName>
    </submittedName>
</protein>
<dbReference type="EMBL" id="BAAFJT010000001">
    <property type="protein sequence ID" value="GAB0177993.1"/>
    <property type="molecule type" value="Genomic_DNA"/>
</dbReference>
<dbReference type="InterPro" id="IPR035914">
    <property type="entry name" value="Sperma_CUB_dom_sf"/>
</dbReference>
<feature type="disulfide bond" evidence="7">
    <location>
        <begin position="472"/>
        <end position="487"/>
    </location>
</feature>
<evidence type="ECO:0000259" key="11">
    <source>
        <dbReference type="PROSITE" id="PS50240"/>
    </source>
</evidence>
<comment type="caution">
    <text evidence="8">Lacks conserved residue(s) required for the propagation of feature annotation.</text>
</comment>
<dbReference type="PROSITE" id="PS01180">
    <property type="entry name" value="CUB"/>
    <property type="match status" value="1"/>
</dbReference>
<dbReference type="SUPFAM" id="SSF56487">
    <property type="entry name" value="SRCR-like"/>
    <property type="match status" value="1"/>
</dbReference>
<feature type="disulfide bond" evidence="7">
    <location>
        <begin position="460"/>
        <end position="478"/>
    </location>
</feature>
<keyword evidence="14" id="KW-1185">Reference proteome</keyword>
<dbReference type="PRINTS" id="PR00722">
    <property type="entry name" value="CHYMOTRYPSIN"/>
</dbReference>
<dbReference type="InterPro" id="IPR000998">
    <property type="entry name" value="MAM_dom"/>
</dbReference>
<evidence type="ECO:0000256" key="3">
    <source>
        <dbReference type="ARBA" id="ARBA00022801"/>
    </source>
</evidence>
<feature type="domain" description="SRCR" evidence="12">
    <location>
        <begin position="488"/>
        <end position="534"/>
    </location>
</feature>
<dbReference type="PROSITE" id="PS00135">
    <property type="entry name" value="TRYPSIN_SER"/>
    <property type="match status" value="1"/>
</dbReference>
<dbReference type="FunFam" id="2.40.10.10:FF:000003">
    <property type="entry name" value="Transmembrane serine protease 3"/>
    <property type="match status" value="1"/>
</dbReference>
<dbReference type="Gene3D" id="2.60.120.200">
    <property type="match status" value="2"/>
</dbReference>
<evidence type="ECO:0000256" key="1">
    <source>
        <dbReference type="ARBA" id="ARBA00009931"/>
    </source>
</evidence>
<dbReference type="InterPro" id="IPR023415">
    <property type="entry name" value="LDLR_class-A_CS"/>
</dbReference>
<dbReference type="PROSITE" id="PS01209">
    <property type="entry name" value="LDLRA_1"/>
    <property type="match status" value="1"/>
</dbReference>
<dbReference type="SUPFAM" id="SSF57424">
    <property type="entry name" value="LDL receptor-like module"/>
    <property type="match status" value="1"/>
</dbReference>
<dbReference type="Gene3D" id="3.10.250.10">
    <property type="entry name" value="SRCR-like domain"/>
    <property type="match status" value="1"/>
</dbReference>
<dbReference type="InterPro" id="IPR001254">
    <property type="entry name" value="Trypsin_dom"/>
</dbReference>
<dbReference type="Pfam" id="PF00629">
    <property type="entry name" value="MAM"/>
    <property type="match status" value="1"/>
</dbReference>
<dbReference type="PROSITE" id="PS50287">
    <property type="entry name" value="SRCR_2"/>
    <property type="match status" value="1"/>
</dbReference>
<dbReference type="InterPro" id="IPR002172">
    <property type="entry name" value="LDrepeatLR_classA_rpt"/>
</dbReference>
<feature type="domain" description="CUB" evidence="9">
    <location>
        <begin position="160"/>
        <end position="269"/>
    </location>
</feature>
<dbReference type="InterPro" id="IPR036055">
    <property type="entry name" value="LDL_receptor-like_sf"/>
</dbReference>
<keyword evidence="3" id="KW-0378">Hydrolase</keyword>
<dbReference type="SUPFAM" id="SSF49854">
    <property type="entry name" value="Spermadhesin, CUB domain"/>
    <property type="match status" value="1"/>
</dbReference>
<feature type="domain" description="MAM" evidence="10">
    <location>
        <begin position="324"/>
        <end position="391"/>
    </location>
</feature>
<comment type="similarity">
    <text evidence="1">Belongs to the DMBT1 family.</text>
</comment>
<dbReference type="PANTHER" id="PTHR24252:SF16">
    <property type="entry name" value="TRANSMEMBRANE SERINE PROTEASE 15"/>
    <property type="match status" value="1"/>
</dbReference>
<evidence type="ECO:0000256" key="4">
    <source>
        <dbReference type="ARBA" id="ARBA00022825"/>
    </source>
</evidence>
<dbReference type="Pfam" id="PF00089">
    <property type="entry name" value="Trypsin"/>
    <property type="match status" value="1"/>
</dbReference>
<dbReference type="CDD" id="cd06263">
    <property type="entry name" value="MAM"/>
    <property type="match status" value="1"/>
</dbReference>
<feature type="disulfide bond" evidence="7">
    <location>
        <begin position="453"/>
        <end position="465"/>
    </location>
</feature>
<evidence type="ECO:0000256" key="5">
    <source>
        <dbReference type="ARBA" id="ARBA00023157"/>
    </source>
</evidence>
<dbReference type="InterPro" id="IPR043504">
    <property type="entry name" value="Peptidase_S1_PA_chymotrypsin"/>
</dbReference>
<dbReference type="SMART" id="SM00202">
    <property type="entry name" value="SR"/>
    <property type="match status" value="1"/>
</dbReference>
<dbReference type="InterPro" id="IPR036772">
    <property type="entry name" value="SRCR-like_dom_sf"/>
</dbReference>
<dbReference type="GO" id="GO:0008236">
    <property type="term" value="F:serine-type peptidase activity"/>
    <property type="evidence" value="ECO:0007669"/>
    <property type="project" value="UniProtKB-KW"/>
</dbReference>
<keyword evidence="2" id="KW-0645">Protease</keyword>
<keyword evidence="6" id="KW-0325">Glycoprotein</keyword>
<dbReference type="Gene3D" id="2.40.10.10">
    <property type="entry name" value="Trypsin-like serine proteases"/>
    <property type="match status" value="2"/>
</dbReference>
<keyword evidence="4" id="KW-0720">Serine protease</keyword>
<dbReference type="SUPFAM" id="SSF50494">
    <property type="entry name" value="Trypsin-like serine proteases"/>
    <property type="match status" value="1"/>
</dbReference>
<dbReference type="Proteomes" id="UP001623348">
    <property type="component" value="Unassembled WGS sequence"/>
</dbReference>
<accession>A0ABC9VXR3</accession>
<evidence type="ECO:0000256" key="6">
    <source>
        <dbReference type="ARBA" id="ARBA00023180"/>
    </source>
</evidence>
<dbReference type="SMART" id="SM00020">
    <property type="entry name" value="Tryp_SPc"/>
    <property type="match status" value="1"/>
</dbReference>
<name>A0ABC9VXR3_GRUJA</name>
<dbReference type="InterPro" id="IPR033116">
    <property type="entry name" value="TRYPSIN_SER"/>
</dbReference>
<dbReference type="Pfam" id="PF00057">
    <property type="entry name" value="Ldl_recept_a"/>
    <property type="match status" value="1"/>
</dbReference>
<dbReference type="InterPro" id="IPR000859">
    <property type="entry name" value="CUB_dom"/>
</dbReference>
<dbReference type="Pfam" id="PF00431">
    <property type="entry name" value="CUB"/>
    <property type="match status" value="1"/>
</dbReference>
<evidence type="ECO:0000256" key="7">
    <source>
        <dbReference type="PROSITE-ProRule" id="PRU00124"/>
    </source>
</evidence>
<comment type="caution">
    <text evidence="13">The sequence shown here is derived from an EMBL/GenBank/DDBJ whole genome shotgun (WGS) entry which is preliminary data.</text>
</comment>
<evidence type="ECO:0000259" key="9">
    <source>
        <dbReference type="PROSITE" id="PS01180"/>
    </source>
</evidence>
<feature type="domain" description="MAM" evidence="10">
    <location>
        <begin position="280"/>
        <end position="323"/>
    </location>
</feature>
<keyword evidence="5 7" id="KW-1015">Disulfide bond</keyword>
<proteinExistence type="inferred from homology"/>